<feature type="compositionally biased region" description="Low complexity" evidence="1">
    <location>
        <begin position="20"/>
        <end position="36"/>
    </location>
</feature>
<evidence type="ECO:0000313" key="3">
    <source>
        <dbReference type="Proteomes" id="UP001501563"/>
    </source>
</evidence>
<sequence length="178" mass="17470">MSVALAASACDSSAPATPGPADKPSAAASNPAALASGDRSPVPTGTAGGAAARGADADPCGVLKPGEVTPVIGENDGGRPSPVSKNACVWLTSAGGPGMTVLLGPSGSAASFASDSEFTEPGPDGIRFDPFDTGLRAHFVAADRSCVIEVISGSRGKPERSTLVRLAGLVRGRTRGNT</sequence>
<protein>
    <recommendedName>
        <fullName evidence="4">DUF3558 domain-containing protein</fullName>
    </recommendedName>
</protein>
<feature type="region of interest" description="Disordered" evidence="1">
    <location>
        <begin position="1"/>
        <end position="84"/>
    </location>
</feature>
<reference evidence="3" key="1">
    <citation type="journal article" date="2019" name="Int. J. Syst. Evol. Microbiol.">
        <title>The Global Catalogue of Microorganisms (GCM) 10K type strain sequencing project: providing services to taxonomists for standard genome sequencing and annotation.</title>
        <authorList>
            <consortium name="The Broad Institute Genomics Platform"/>
            <consortium name="The Broad Institute Genome Sequencing Center for Infectious Disease"/>
            <person name="Wu L."/>
            <person name="Ma J."/>
        </authorList>
    </citation>
    <scope>NUCLEOTIDE SEQUENCE [LARGE SCALE GENOMIC DNA]</scope>
    <source>
        <strain evidence="3">JCM 16578</strain>
    </source>
</reference>
<proteinExistence type="predicted"/>
<evidence type="ECO:0000313" key="2">
    <source>
        <dbReference type="EMBL" id="GAA3907454.1"/>
    </source>
</evidence>
<gene>
    <name evidence="2" type="ORF">GCM10022207_91190</name>
</gene>
<dbReference type="Proteomes" id="UP001501563">
    <property type="component" value="Unassembled WGS sequence"/>
</dbReference>
<comment type="caution">
    <text evidence="2">The sequence shown here is derived from an EMBL/GenBank/DDBJ whole genome shotgun (WGS) entry which is preliminary data.</text>
</comment>
<organism evidence="2 3">
    <name type="scientific">Streptomyces lannensis</name>
    <dbReference type="NCBI Taxonomy" id="766498"/>
    <lineage>
        <taxon>Bacteria</taxon>
        <taxon>Bacillati</taxon>
        <taxon>Actinomycetota</taxon>
        <taxon>Actinomycetes</taxon>
        <taxon>Kitasatosporales</taxon>
        <taxon>Streptomycetaceae</taxon>
        <taxon>Streptomyces</taxon>
    </lineage>
</organism>
<keyword evidence="3" id="KW-1185">Reference proteome</keyword>
<evidence type="ECO:0000256" key="1">
    <source>
        <dbReference type="SAM" id="MobiDB-lite"/>
    </source>
</evidence>
<dbReference type="EMBL" id="BAAAZA010000070">
    <property type="protein sequence ID" value="GAA3907454.1"/>
    <property type="molecule type" value="Genomic_DNA"/>
</dbReference>
<evidence type="ECO:0008006" key="4">
    <source>
        <dbReference type="Google" id="ProtNLM"/>
    </source>
</evidence>
<name>A0ABP7LU81_9ACTN</name>
<feature type="compositionally biased region" description="Low complexity" evidence="1">
    <location>
        <begin position="49"/>
        <end position="58"/>
    </location>
</feature>
<accession>A0ABP7LU81</accession>